<feature type="transmembrane region" description="Helical" evidence="2">
    <location>
        <begin position="21"/>
        <end position="43"/>
    </location>
</feature>
<feature type="domain" description="LytR/CpsA/Psr regulator C-terminal" evidence="3">
    <location>
        <begin position="122"/>
        <end position="207"/>
    </location>
</feature>
<dbReference type="Gene3D" id="3.30.70.2390">
    <property type="match status" value="1"/>
</dbReference>
<protein>
    <submittedName>
        <fullName evidence="4">LytR C-terminal domain-containing protein</fullName>
    </submittedName>
</protein>
<keyword evidence="5" id="KW-1185">Reference proteome</keyword>
<keyword evidence="2" id="KW-0812">Transmembrane</keyword>
<organism evidence="4 5">
    <name type="scientific">Rhodococcus artemisiae</name>
    <dbReference type="NCBI Taxonomy" id="714159"/>
    <lineage>
        <taxon>Bacteria</taxon>
        <taxon>Bacillati</taxon>
        <taxon>Actinomycetota</taxon>
        <taxon>Actinomycetes</taxon>
        <taxon>Mycobacteriales</taxon>
        <taxon>Nocardiaceae</taxon>
        <taxon>Rhodococcus</taxon>
    </lineage>
</organism>
<evidence type="ECO:0000313" key="4">
    <source>
        <dbReference type="EMBL" id="MEE2060919.1"/>
    </source>
</evidence>
<feature type="region of interest" description="Disordered" evidence="1">
    <location>
        <begin position="48"/>
        <end position="118"/>
    </location>
</feature>
<comment type="caution">
    <text evidence="4">The sequence shown here is derived from an EMBL/GenBank/DDBJ whole genome shotgun (WGS) entry which is preliminary data.</text>
</comment>
<name>A0ABU7LH89_9NOCA</name>
<dbReference type="RefSeq" id="WP_330136099.1">
    <property type="nucleotide sequence ID" value="NZ_JAUTXY010000015.1"/>
</dbReference>
<proteinExistence type="predicted"/>
<feature type="compositionally biased region" description="Low complexity" evidence="1">
    <location>
        <begin position="76"/>
        <end position="97"/>
    </location>
</feature>
<dbReference type="InterPro" id="IPR027381">
    <property type="entry name" value="LytR/CpsA/Psr_C"/>
</dbReference>
<evidence type="ECO:0000313" key="5">
    <source>
        <dbReference type="Proteomes" id="UP001336020"/>
    </source>
</evidence>
<dbReference type="Pfam" id="PF13399">
    <property type="entry name" value="LytR_C"/>
    <property type="match status" value="1"/>
</dbReference>
<feature type="compositionally biased region" description="Low complexity" evidence="1">
    <location>
        <begin position="48"/>
        <end position="67"/>
    </location>
</feature>
<dbReference type="Proteomes" id="UP001336020">
    <property type="component" value="Unassembled WGS sequence"/>
</dbReference>
<gene>
    <name evidence="4" type="ORF">Q7514_25690</name>
</gene>
<accession>A0ABU7LH89</accession>
<evidence type="ECO:0000256" key="2">
    <source>
        <dbReference type="SAM" id="Phobius"/>
    </source>
</evidence>
<keyword evidence="2" id="KW-0472">Membrane</keyword>
<evidence type="ECO:0000259" key="3">
    <source>
        <dbReference type="Pfam" id="PF13399"/>
    </source>
</evidence>
<reference evidence="4 5" key="1">
    <citation type="submission" date="2023-07" db="EMBL/GenBank/DDBJ databases">
        <authorList>
            <person name="Girao M."/>
            <person name="Carvalho M.F."/>
        </authorList>
    </citation>
    <scope>NUCLEOTIDE SEQUENCE [LARGE SCALE GENOMIC DNA]</scope>
    <source>
        <strain evidence="4 5">YIM65754</strain>
    </source>
</reference>
<sequence length="210" mass="19986">MVEGVSRTAENANRGSSGLPLRAIAMLLISLAILFAGLGFASLGGSDDDAASTAAATTETTSAAPAPATAPPPASPAGAAGAASAPAASETGSSLGAGAAGGGASDTESSDSRGSGATASSASVRVYNNSNIAGLAAQTATLLEDEGFTIAETGNYSEGLLTQTSVYYGTGSGEQETAESVAGALGVTAQPRFDGIADSAPGVIVIVAEP</sequence>
<evidence type="ECO:0000256" key="1">
    <source>
        <dbReference type="SAM" id="MobiDB-lite"/>
    </source>
</evidence>
<dbReference type="EMBL" id="JAUTXY010000015">
    <property type="protein sequence ID" value="MEE2060919.1"/>
    <property type="molecule type" value="Genomic_DNA"/>
</dbReference>
<keyword evidence="2" id="KW-1133">Transmembrane helix</keyword>